<comment type="caution">
    <text evidence="1">The sequence shown here is derived from an EMBL/GenBank/DDBJ whole genome shotgun (WGS) entry which is preliminary data.</text>
</comment>
<sequence length="89" mass="9714">MFQRGDLSRILGTAASGDQPFKPRHRDSIRDAIRVAIKHKFLADGSCSECLVVPSHDIAGGLGNESKPCPVHERKRVLKQAKAQLPLVS</sequence>
<gene>
    <name evidence="1" type="ORF">AWB85_25000</name>
</gene>
<accession>A0A179VBU5</accession>
<evidence type="ECO:0000313" key="2">
    <source>
        <dbReference type="Proteomes" id="UP000186919"/>
    </source>
</evidence>
<dbReference type="EMBL" id="LQYE01000015">
    <property type="protein sequence ID" value="OAT68471.1"/>
    <property type="molecule type" value="Genomic_DNA"/>
</dbReference>
<protein>
    <submittedName>
        <fullName evidence="1">Uncharacterized protein</fullName>
    </submittedName>
</protein>
<dbReference type="Proteomes" id="UP000186919">
    <property type="component" value="Unassembled WGS sequence"/>
</dbReference>
<dbReference type="AlphaFoldDB" id="A0A179VBU5"/>
<organism evidence="1 2">
    <name type="scientific">Mycobacteroides immunogenum</name>
    <dbReference type="NCBI Taxonomy" id="83262"/>
    <lineage>
        <taxon>Bacteria</taxon>
        <taxon>Bacillati</taxon>
        <taxon>Actinomycetota</taxon>
        <taxon>Actinomycetes</taxon>
        <taxon>Mycobacteriales</taxon>
        <taxon>Mycobacteriaceae</taxon>
        <taxon>Mycobacteroides</taxon>
    </lineage>
</organism>
<reference evidence="1 2" key="1">
    <citation type="submission" date="2016-01" db="EMBL/GenBank/DDBJ databases">
        <title>Mycobacterium immunogenum strain CD11_6 genome sequencing and assembly.</title>
        <authorList>
            <person name="Kaur G."/>
            <person name="Nair G.R."/>
            <person name="Mayilraj S."/>
        </authorList>
    </citation>
    <scope>NUCLEOTIDE SEQUENCE [LARGE SCALE GENOMIC DNA]</scope>
    <source>
        <strain evidence="1 2">CD11-6</strain>
    </source>
</reference>
<name>A0A179VBU5_9MYCO</name>
<proteinExistence type="predicted"/>
<evidence type="ECO:0000313" key="1">
    <source>
        <dbReference type="EMBL" id="OAT68471.1"/>
    </source>
</evidence>